<evidence type="ECO:0000256" key="3">
    <source>
        <dbReference type="ARBA" id="ARBA00022448"/>
    </source>
</evidence>
<evidence type="ECO:0000256" key="5">
    <source>
        <dbReference type="ARBA" id="ARBA00022496"/>
    </source>
</evidence>
<reference evidence="12 13" key="1">
    <citation type="submission" date="2020-06" db="EMBL/GenBank/DDBJ databases">
        <title>Genome sequence of Rhizobium sp strain ADMK78.</title>
        <authorList>
            <person name="Rahi P."/>
        </authorList>
    </citation>
    <scope>NUCLEOTIDE SEQUENCE [LARGE SCALE GENOMIC DNA]</scope>
    <source>
        <strain evidence="12 13">ADMK78</strain>
        <plasmid evidence="12 13">pPRADMK78_01</plasmid>
    </source>
</reference>
<evidence type="ECO:0000256" key="9">
    <source>
        <dbReference type="ARBA" id="ARBA00023065"/>
    </source>
</evidence>
<comment type="subcellular location">
    <subcellularLocation>
        <location evidence="1">Cell membrane</location>
        <topology evidence="1">Peripheral membrane protein</topology>
    </subcellularLocation>
</comment>
<dbReference type="PROSITE" id="PS00211">
    <property type="entry name" value="ABC_TRANSPORTER_1"/>
    <property type="match status" value="1"/>
</dbReference>
<dbReference type="InterPro" id="IPR003439">
    <property type="entry name" value="ABC_transporter-like_ATP-bd"/>
</dbReference>
<dbReference type="InterPro" id="IPR027417">
    <property type="entry name" value="P-loop_NTPase"/>
</dbReference>
<keyword evidence="13" id="KW-1185">Reference proteome</keyword>
<evidence type="ECO:0000256" key="10">
    <source>
        <dbReference type="ARBA" id="ARBA00023136"/>
    </source>
</evidence>
<keyword evidence="12" id="KW-0614">Plasmid</keyword>
<evidence type="ECO:0000313" key="12">
    <source>
        <dbReference type="EMBL" id="QLF71736.1"/>
    </source>
</evidence>
<gene>
    <name evidence="12" type="ORF">FE840_019100</name>
</gene>
<keyword evidence="7 12" id="KW-0067">ATP-binding</keyword>
<evidence type="ECO:0000256" key="2">
    <source>
        <dbReference type="ARBA" id="ARBA00005417"/>
    </source>
</evidence>
<dbReference type="SMART" id="SM00382">
    <property type="entry name" value="AAA"/>
    <property type="match status" value="1"/>
</dbReference>
<sequence>MVDVMASLTGVSAQYDGVLALDAVDLVLPEGRIVGFCGPNGSGKSTALKVLRGLHPPLAGLAEVLDLAVGNWSPKALAREIAMLSQSPEAPSELTVGDLAMLGRFAHRSRFAGPSDRDRHACERALAVTGLSELVDRPLGHLSGGQRQRAWIAMTLAQDAPRIFLDEPTNHLDIAHALEVLELIKKLNREEQRGFVIVLHDLNLALRYADDVALFNGGQVRAFGEASAVLEPGLVEDVFQVRCSILTSENGQRFLATWPFVKG</sequence>
<dbReference type="CDD" id="cd03214">
    <property type="entry name" value="ABC_Iron-Siderophores_B12_Hemin"/>
    <property type="match status" value="1"/>
</dbReference>
<dbReference type="PANTHER" id="PTHR42771:SF2">
    <property type="entry name" value="IRON(3+)-HYDROXAMATE IMPORT ATP-BINDING PROTEIN FHUC"/>
    <property type="match status" value="1"/>
</dbReference>
<dbReference type="InterPro" id="IPR051535">
    <property type="entry name" value="Siderophore_ABC-ATPase"/>
</dbReference>
<evidence type="ECO:0000256" key="7">
    <source>
        <dbReference type="ARBA" id="ARBA00022840"/>
    </source>
</evidence>
<evidence type="ECO:0000256" key="8">
    <source>
        <dbReference type="ARBA" id="ARBA00023004"/>
    </source>
</evidence>
<evidence type="ECO:0000256" key="6">
    <source>
        <dbReference type="ARBA" id="ARBA00022741"/>
    </source>
</evidence>
<comment type="similarity">
    <text evidence="2">Belongs to the ABC transporter superfamily.</text>
</comment>
<organism evidence="12 13">
    <name type="scientific">Peteryoungia desertarenae</name>
    <dbReference type="NCBI Taxonomy" id="1813451"/>
    <lineage>
        <taxon>Bacteria</taxon>
        <taxon>Pseudomonadati</taxon>
        <taxon>Pseudomonadota</taxon>
        <taxon>Alphaproteobacteria</taxon>
        <taxon>Hyphomicrobiales</taxon>
        <taxon>Rhizobiaceae</taxon>
        <taxon>Peteryoungia</taxon>
    </lineage>
</organism>
<dbReference type="Pfam" id="PF00005">
    <property type="entry name" value="ABC_tran"/>
    <property type="match status" value="1"/>
</dbReference>
<keyword evidence="9" id="KW-0406">Ion transport</keyword>
<evidence type="ECO:0000313" key="13">
    <source>
        <dbReference type="Proteomes" id="UP000308530"/>
    </source>
</evidence>
<evidence type="ECO:0000259" key="11">
    <source>
        <dbReference type="PROSITE" id="PS50893"/>
    </source>
</evidence>
<evidence type="ECO:0000256" key="4">
    <source>
        <dbReference type="ARBA" id="ARBA00022475"/>
    </source>
</evidence>
<accession>A0ABX6QT41</accession>
<dbReference type="PROSITE" id="PS50893">
    <property type="entry name" value="ABC_TRANSPORTER_2"/>
    <property type="match status" value="1"/>
</dbReference>
<proteinExistence type="inferred from homology"/>
<protein>
    <submittedName>
        <fullName evidence="12">ABC transporter ATP-binding protein</fullName>
    </submittedName>
</protein>
<dbReference type="InterPro" id="IPR017871">
    <property type="entry name" value="ABC_transporter-like_CS"/>
</dbReference>
<feature type="domain" description="ABC transporter" evidence="11">
    <location>
        <begin position="6"/>
        <end position="242"/>
    </location>
</feature>
<dbReference type="EMBL" id="CP058351">
    <property type="protein sequence ID" value="QLF71736.1"/>
    <property type="molecule type" value="Genomic_DNA"/>
</dbReference>
<geneLocation type="plasmid" evidence="12 13">
    <name>pPRADMK78_01</name>
</geneLocation>
<keyword evidence="6" id="KW-0547">Nucleotide-binding</keyword>
<dbReference type="InterPro" id="IPR003593">
    <property type="entry name" value="AAA+_ATPase"/>
</dbReference>
<dbReference type="GO" id="GO:0005524">
    <property type="term" value="F:ATP binding"/>
    <property type="evidence" value="ECO:0007669"/>
    <property type="project" value="UniProtKB-KW"/>
</dbReference>
<keyword evidence="10" id="KW-0472">Membrane</keyword>
<dbReference type="SUPFAM" id="SSF52540">
    <property type="entry name" value="P-loop containing nucleoside triphosphate hydrolases"/>
    <property type="match status" value="1"/>
</dbReference>
<dbReference type="RefSeq" id="WP_138289229.1">
    <property type="nucleotide sequence ID" value="NZ_CP058351.1"/>
</dbReference>
<keyword evidence="5" id="KW-0410">Iron transport</keyword>
<dbReference type="PANTHER" id="PTHR42771">
    <property type="entry name" value="IRON(3+)-HYDROXAMATE IMPORT ATP-BINDING PROTEIN FHUC"/>
    <property type="match status" value="1"/>
</dbReference>
<keyword evidence="3" id="KW-0813">Transport</keyword>
<keyword evidence="8" id="KW-0408">Iron</keyword>
<evidence type="ECO:0000256" key="1">
    <source>
        <dbReference type="ARBA" id="ARBA00004202"/>
    </source>
</evidence>
<dbReference type="Gene3D" id="3.40.50.300">
    <property type="entry name" value="P-loop containing nucleotide triphosphate hydrolases"/>
    <property type="match status" value="1"/>
</dbReference>
<dbReference type="Proteomes" id="UP000308530">
    <property type="component" value="Plasmid pPRADMK78_01"/>
</dbReference>
<name>A0ABX6QT41_9HYPH</name>
<keyword evidence="4" id="KW-1003">Cell membrane</keyword>